<dbReference type="EMBL" id="CAJVQC010122776">
    <property type="protein sequence ID" value="CAG8839158.1"/>
    <property type="molecule type" value="Genomic_DNA"/>
</dbReference>
<organism evidence="1 2">
    <name type="scientific">Racocetra persica</name>
    <dbReference type="NCBI Taxonomy" id="160502"/>
    <lineage>
        <taxon>Eukaryota</taxon>
        <taxon>Fungi</taxon>
        <taxon>Fungi incertae sedis</taxon>
        <taxon>Mucoromycota</taxon>
        <taxon>Glomeromycotina</taxon>
        <taxon>Glomeromycetes</taxon>
        <taxon>Diversisporales</taxon>
        <taxon>Gigasporaceae</taxon>
        <taxon>Racocetra</taxon>
    </lineage>
</organism>
<feature type="non-terminal residue" evidence="1">
    <location>
        <position position="59"/>
    </location>
</feature>
<keyword evidence="2" id="KW-1185">Reference proteome</keyword>
<gene>
    <name evidence="1" type="ORF">RPERSI_LOCUS30940</name>
</gene>
<dbReference type="Proteomes" id="UP000789920">
    <property type="component" value="Unassembled WGS sequence"/>
</dbReference>
<accession>A0ACA9SGM4</accession>
<protein>
    <submittedName>
        <fullName evidence="1">21532_t:CDS:1</fullName>
    </submittedName>
</protein>
<evidence type="ECO:0000313" key="1">
    <source>
        <dbReference type="EMBL" id="CAG8839158.1"/>
    </source>
</evidence>
<reference evidence="1" key="1">
    <citation type="submission" date="2021-06" db="EMBL/GenBank/DDBJ databases">
        <authorList>
            <person name="Kallberg Y."/>
            <person name="Tangrot J."/>
            <person name="Rosling A."/>
        </authorList>
    </citation>
    <scope>NUCLEOTIDE SEQUENCE</scope>
    <source>
        <strain evidence="1">MA461A</strain>
    </source>
</reference>
<name>A0ACA9SGM4_9GLOM</name>
<sequence>MSPEAGHVSEIFETARPGKKLPEINAPSIPQITPAKADDNNLTDLKEEDFCGDEVLIAN</sequence>
<comment type="caution">
    <text evidence="1">The sequence shown here is derived from an EMBL/GenBank/DDBJ whole genome shotgun (WGS) entry which is preliminary data.</text>
</comment>
<evidence type="ECO:0000313" key="2">
    <source>
        <dbReference type="Proteomes" id="UP000789920"/>
    </source>
</evidence>
<proteinExistence type="predicted"/>